<dbReference type="Pfam" id="PF12936">
    <property type="entry name" value="Kri1_C"/>
    <property type="match status" value="1"/>
</dbReference>
<feature type="compositionally biased region" description="Basic and acidic residues" evidence="2">
    <location>
        <begin position="159"/>
        <end position="169"/>
    </location>
</feature>
<feature type="region of interest" description="Disordered" evidence="2">
    <location>
        <begin position="622"/>
        <end position="691"/>
    </location>
</feature>
<dbReference type="RefSeq" id="XP_066079651.1">
    <property type="nucleotide sequence ID" value="XM_066223554.1"/>
</dbReference>
<sequence length="691" mass="79102">MQAFSSQPKPRPAQAPISGGESDSESDYSSSDVTEDEDGEELTPALDAAILRTLSKIKNKEGVYGKENVLQEELQRAQEKANAQGIKSGVTKKSTEKPYLLQDYHRAKLLSGNINEQEEEEEPLTFVQQSRKIRDEAVSAFKSLVDDDNDDSDNEDSEGFIKKREKDEKEENQEDEEYRKFLLDMGGGEDEVRKILGMGDQTISLALEENETQAAQEQSKKADPATKVEKEKGEEKKKAKKAKKAKNDDEFLMNYILNRGWIDRTDNHVPTYKEVIGDDESDDEKKEEQSEAGPSSHPWGKLDEEDEFDDKADAFEAEYNFRFEEPGSSNIVSHPRQIESLVRRPDDARKTKRARRAERKALEKAKQEEELKAKKGSKRREMEKRMLSLKSDLAAEGINDNLLDWDSLEKVLDGEWDENEWEKVVGGMLSNANQEDGEDENGKPTWEDDLDDIQYDDEEGEGEGGFAYDQQVVGEYDEDDQDGRINMDADFVDEEPSKKKRKRDKKNKKNKNKVNDVEMDIREDVDKGSSIMEKAKQVKKVMEEYKELEFEDIIGEIKTKFKYHKSQPISYGLTATEILLSTDEELNKIFSVKNLAPYKKNNNLGIQGKGLSQRIKELKDDLKNRKWGQDEYQQQQAANKKRKHAEEINQENGNDNGEKKRSGKRQGKKERKRSKLGKGDNQDSAKDTQAL</sequence>
<reference evidence="4 5" key="1">
    <citation type="submission" date="2024-01" db="EMBL/GenBank/DDBJ databases">
        <title>Comparative genomics of Cryptococcus and Kwoniella reveals pathogenesis evolution and contrasting modes of karyotype evolution via chromosome fusion or intercentromeric recombination.</title>
        <authorList>
            <person name="Coelho M.A."/>
            <person name="David-Palma M."/>
            <person name="Shea T."/>
            <person name="Bowers K."/>
            <person name="McGinley-Smith S."/>
            <person name="Mohammad A.W."/>
            <person name="Gnirke A."/>
            <person name="Yurkov A.M."/>
            <person name="Nowrousian M."/>
            <person name="Sun S."/>
            <person name="Cuomo C.A."/>
            <person name="Heitman J."/>
        </authorList>
    </citation>
    <scope>NUCLEOTIDE SEQUENCE [LARGE SCALE GENOMIC DNA]</scope>
    <source>
        <strain evidence="4 5">CBS 6074</strain>
    </source>
</reference>
<evidence type="ECO:0000256" key="1">
    <source>
        <dbReference type="ARBA" id="ARBA00007473"/>
    </source>
</evidence>
<feature type="region of interest" description="Disordered" evidence="2">
    <location>
        <begin position="142"/>
        <end position="177"/>
    </location>
</feature>
<feature type="region of interest" description="Disordered" evidence="2">
    <location>
        <begin position="1"/>
        <end position="45"/>
    </location>
</feature>
<dbReference type="Pfam" id="PF05178">
    <property type="entry name" value="Kri1"/>
    <property type="match status" value="1"/>
</dbReference>
<accession>A0AAX4K6X2</accession>
<evidence type="ECO:0000256" key="2">
    <source>
        <dbReference type="SAM" id="MobiDB-lite"/>
    </source>
</evidence>
<dbReference type="InterPro" id="IPR018034">
    <property type="entry name" value="Kri1"/>
</dbReference>
<dbReference type="GO" id="GO:0000447">
    <property type="term" value="P:endonucleolytic cleavage in ITS1 to separate SSU-rRNA from 5.8S rRNA and LSU-rRNA from tricistronic rRNA transcript (SSU-rRNA, 5.8S rRNA, LSU-rRNA)"/>
    <property type="evidence" value="ECO:0007669"/>
    <property type="project" value="TreeGrafter"/>
</dbReference>
<feature type="region of interest" description="Disordered" evidence="2">
    <location>
        <begin position="206"/>
        <end position="245"/>
    </location>
</feature>
<dbReference type="AlphaFoldDB" id="A0AAX4K6X2"/>
<feature type="region of interest" description="Disordered" evidence="2">
    <location>
        <begin position="272"/>
        <end position="308"/>
    </location>
</feature>
<dbReference type="EMBL" id="CP144108">
    <property type="protein sequence ID" value="WWC92889.1"/>
    <property type="molecule type" value="Genomic_DNA"/>
</dbReference>
<dbReference type="GO" id="GO:0005730">
    <property type="term" value="C:nucleolus"/>
    <property type="evidence" value="ECO:0007669"/>
    <property type="project" value="TreeGrafter"/>
</dbReference>
<dbReference type="GeneID" id="91098519"/>
<evidence type="ECO:0000313" key="4">
    <source>
        <dbReference type="EMBL" id="WWC92889.1"/>
    </source>
</evidence>
<dbReference type="InterPro" id="IPR024626">
    <property type="entry name" value="Kri1-like_C"/>
</dbReference>
<protein>
    <recommendedName>
        <fullName evidence="3">Kri1-like C-terminal domain-containing protein</fullName>
    </recommendedName>
</protein>
<dbReference type="GO" id="GO:0030686">
    <property type="term" value="C:90S preribosome"/>
    <property type="evidence" value="ECO:0007669"/>
    <property type="project" value="TreeGrafter"/>
</dbReference>
<gene>
    <name evidence="4" type="ORF">L201_007851</name>
</gene>
<feature type="compositionally biased region" description="Acidic residues" evidence="2">
    <location>
        <begin position="146"/>
        <end position="158"/>
    </location>
</feature>
<feature type="region of interest" description="Disordered" evidence="2">
    <location>
        <begin position="77"/>
        <end position="98"/>
    </location>
</feature>
<proteinExistence type="inferred from homology"/>
<organism evidence="4 5">
    <name type="scientific">Kwoniella dendrophila CBS 6074</name>
    <dbReference type="NCBI Taxonomy" id="1295534"/>
    <lineage>
        <taxon>Eukaryota</taxon>
        <taxon>Fungi</taxon>
        <taxon>Dikarya</taxon>
        <taxon>Basidiomycota</taxon>
        <taxon>Agaricomycotina</taxon>
        <taxon>Tremellomycetes</taxon>
        <taxon>Tremellales</taxon>
        <taxon>Cryptococcaceae</taxon>
        <taxon>Kwoniella</taxon>
    </lineage>
</organism>
<feature type="compositionally biased region" description="Basic and acidic residues" evidence="2">
    <location>
        <begin position="677"/>
        <end position="691"/>
    </location>
</feature>
<feature type="domain" description="Kri1-like C-terminal" evidence="3">
    <location>
        <begin position="536"/>
        <end position="603"/>
    </location>
</feature>
<dbReference type="PANTHER" id="PTHR14490">
    <property type="entry name" value="ZINC FINGER, ZZ TYPE"/>
    <property type="match status" value="1"/>
</dbReference>
<feature type="compositionally biased region" description="Basic and acidic residues" evidence="2">
    <location>
        <begin position="218"/>
        <end position="237"/>
    </location>
</feature>
<feature type="region of interest" description="Disordered" evidence="2">
    <location>
        <begin position="326"/>
        <end position="384"/>
    </location>
</feature>
<feature type="compositionally biased region" description="Acidic residues" evidence="2">
    <location>
        <begin position="447"/>
        <end position="462"/>
    </location>
</feature>
<feature type="compositionally biased region" description="Basic and acidic residues" evidence="2">
    <location>
        <begin position="359"/>
        <end position="384"/>
    </location>
</feature>
<evidence type="ECO:0000259" key="3">
    <source>
        <dbReference type="Pfam" id="PF12936"/>
    </source>
</evidence>
<name>A0AAX4K6X2_9TREE</name>
<feature type="compositionally biased region" description="Basic residues" evidence="2">
    <location>
        <begin position="498"/>
        <end position="512"/>
    </location>
</feature>
<feature type="region of interest" description="Disordered" evidence="2">
    <location>
        <begin position="424"/>
        <end position="521"/>
    </location>
</feature>
<dbReference type="Proteomes" id="UP001355207">
    <property type="component" value="Chromosome 11"/>
</dbReference>
<comment type="similarity">
    <text evidence="1">Belongs to the KRI1 family.</text>
</comment>
<feature type="compositionally biased region" description="Basic residues" evidence="2">
    <location>
        <begin position="661"/>
        <end position="676"/>
    </location>
</feature>
<evidence type="ECO:0000313" key="5">
    <source>
        <dbReference type="Proteomes" id="UP001355207"/>
    </source>
</evidence>
<dbReference type="PANTHER" id="PTHR14490:SF5">
    <property type="entry name" value="PROTEIN KRI1 HOMOLOG"/>
    <property type="match status" value="1"/>
</dbReference>
<keyword evidence="5" id="KW-1185">Reference proteome</keyword>